<feature type="domain" description="Copper amine oxidase-like N-terminal" evidence="2">
    <location>
        <begin position="73"/>
        <end position="172"/>
    </location>
</feature>
<dbReference type="InterPro" id="IPR012854">
    <property type="entry name" value="Cu_amine_oxidase-like_N"/>
</dbReference>
<evidence type="ECO:0000313" key="4">
    <source>
        <dbReference type="Proteomes" id="UP001141183"/>
    </source>
</evidence>
<feature type="transmembrane region" description="Helical" evidence="1">
    <location>
        <begin position="7"/>
        <end position="24"/>
    </location>
</feature>
<organism evidence="3 4">
    <name type="scientific">Clostridium tertium</name>
    <dbReference type="NCBI Taxonomy" id="1559"/>
    <lineage>
        <taxon>Bacteria</taxon>
        <taxon>Bacillati</taxon>
        <taxon>Bacillota</taxon>
        <taxon>Clostridia</taxon>
        <taxon>Eubacteriales</taxon>
        <taxon>Clostridiaceae</taxon>
        <taxon>Clostridium</taxon>
    </lineage>
</organism>
<comment type="caution">
    <text evidence="3">The sequence shown here is derived from an EMBL/GenBank/DDBJ whole genome shotgun (WGS) entry which is preliminary data.</text>
</comment>
<keyword evidence="1" id="KW-1133">Transmembrane helix</keyword>
<dbReference type="Pfam" id="PF10096">
    <property type="entry name" value="DUF2334"/>
    <property type="match status" value="1"/>
</dbReference>
<dbReference type="AlphaFoldDB" id="A0A9X3XI66"/>
<dbReference type="EMBL" id="JAMRYU010000005">
    <property type="protein sequence ID" value="MDC4239703.1"/>
    <property type="molecule type" value="Genomic_DNA"/>
</dbReference>
<gene>
    <name evidence="3" type="ORF">NE398_05950</name>
</gene>
<reference evidence="3" key="1">
    <citation type="submission" date="2022-05" db="EMBL/GenBank/DDBJ databases">
        <title>Draft genome sequence of Clostridium tertium strain CP3 isolated from Peru.</title>
        <authorList>
            <person name="Hurtado R."/>
            <person name="Lima L."/>
            <person name="Sousa T."/>
            <person name="Jaiswal A.K."/>
            <person name="Tiwari S."/>
            <person name="Maturrano L."/>
            <person name="Brenig B."/>
            <person name="Azevedo V."/>
        </authorList>
    </citation>
    <scope>NUCLEOTIDE SEQUENCE</scope>
    <source>
        <strain evidence="3">CP3</strain>
    </source>
</reference>
<dbReference type="RefSeq" id="WP_272470142.1">
    <property type="nucleotide sequence ID" value="NZ_JAMRYU010000005.1"/>
</dbReference>
<evidence type="ECO:0000259" key="2">
    <source>
        <dbReference type="Pfam" id="PF07833"/>
    </source>
</evidence>
<dbReference type="Pfam" id="PF07833">
    <property type="entry name" value="Cu_amine_oxidN1"/>
    <property type="match status" value="1"/>
</dbReference>
<sequence>MKRRVKIFFIILLVIYVSYLFSFFELNRYQVISKYLNTRGAEFLKKEALYRKNLNDATNTKKVPYSICFIFLNKKMKFNNDVLYENNRLYIPVSEFLKYFGDSLKSNDDTLKIESITDIDINNRTYIEDNEIKSLRGDIFKKNNEYYISFFDLCEILKVNTYWDYDKNDIYISKRLINGFKDENIKNDNKKKKGFLRFEDFTAGDVYVTKSALEKVRAVVDYMYENEEDFSIGWIPRYINNTNNIDNDISKNESMQNSNFLFTLDYIVNRSGRIGLHGYTHQYKESNSVSGYEFGDDGYNDKEEVRKRVEEAIRISDKLNIPIDFWETPHYKVTNDQQKIFEEYFKIIYEPQIGVYNKGIITSTNNRVTKYIPTSMSYVDDDGKGMIDRIKNKKKDEELSLFYHLSIEVKSVDVSVDDSGNIKCCYNENSILKKIVTCIDNLGYGFEDIKNI</sequence>
<dbReference type="Proteomes" id="UP001141183">
    <property type="component" value="Unassembled WGS sequence"/>
</dbReference>
<name>A0A9X3XI66_9CLOT</name>
<keyword evidence="1" id="KW-0812">Transmembrane</keyword>
<accession>A0A9X3XI66</accession>
<protein>
    <submittedName>
        <fullName evidence="3">DUF2334 domain-containing protein</fullName>
    </submittedName>
</protein>
<dbReference type="InterPro" id="IPR018763">
    <property type="entry name" value="DUF2334"/>
</dbReference>
<proteinExistence type="predicted"/>
<keyword evidence="4" id="KW-1185">Reference proteome</keyword>
<evidence type="ECO:0000313" key="3">
    <source>
        <dbReference type="EMBL" id="MDC4239703.1"/>
    </source>
</evidence>
<evidence type="ECO:0000256" key="1">
    <source>
        <dbReference type="SAM" id="Phobius"/>
    </source>
</evidence>
<keyword evidence="1" id="KW-0472">Membrane</keyword>